<dbReference type="SUPFAM" id="SSF53474">
    <property type="entry name" value="alpha/beta-Hydrolases"/>
    <property type="match status" value="1"/>
</dbReference>
<gene>
    <name evidence="10" type="ORF">NKR23_g3650</name>
</gene>
<feature type="chain" id="PRO_5041486240" description="Cutinase" evidence="8">
    <location>
        <begin position="20"/>
        <end position="296"/>
    </location>
</feature>
<dbReference type="Proteomes" id="UP001174694">
    <property type="component" value="Unassembled WGS sequence"/>
</dbReference>
<evidence type="ECO:0000256" key="5">
    <source>
        <dbReference type="ARBA" id="ARBA00022729"/>
    </source>
</evidence>
<dbReference type="Gene3D" id="3.40.50.1820">
    <property type="entry name" value="alpha/beta hydrolase"/>
    <property type="match status" value="1"/>
</dbReference>
<dbReference type="AlphaFoldDB" id="A0AA38RXM1"/>
<evidence type="ECO:0000256" key="3">
    <source>
        <dbReference type="ARBA" id="ARBA00022487"/>
    </source>
</evidence>
<comment type="caution">
    <text evidence="10">The sequence shown here is derived from an EMBL/GenBank/DDBJ whole genome shotgun (WGS) entry which is preliminary data.</text>
</comment>
<accession>A0AA38RXM1</accession>
<evidence type="ECO:0000313" key="10">
    <source>
        <dbReference type="EMBL" id="KAJ9150263.1"/>
    </source>
</evidence>
<evidence type="ECO:0000313" key="11">
    <source>
        <dbReference type="Proteomes" id="UP001174694"/>
    </source>
</evidence>
<evidence type="ECO:0000256" key="9">
    <source>
        <dbReference type="SAM" id="MobiDB-lite"/>
    </source>
</evidence>
<feature type="signal peptide" evidence="8">
    <location>
        <begin position="1"/>
        <end position="19"/>
    </location>
</feature>
<dbReference type="PANTHER" id="PTHR33630:SF13">
    <property type="entry name" value="ACETYLXYLAN ESTERASE"/>
    <property type="match status" value="1"/>
</dbReference>
<proteinExistence type="inferred from homology"/>
<keyword evidence="6 8" id="KW-0378">Hydrolase</keyword>
<evidence type="ECO:0000256" key="1">
    <source>
        <dbReference type="ARBA" id="ARBA00004613"/>
    </source>
</evidence>
<comment type="function">
    <text evidence="8">Catalyzes the hydrolysis of complex carboxylic polyesters found in the cell wall of plants. Degrades cutin, a macromolecule that forms the structure of the plant cuticle.</text>
</comment>
<name>A0AA38RXM1_9PEZI</name>
<keyword evidence="11" id="KW-1185">Reference proteome</keyword>
<dbReference type="PANTHER" id="PTHR33630">
    <property type="entry name" value="CUTINASE RV1984C-RELATED-RELATED"/>
    <property type="match status" value="1"/>
</dbReference>
<evidence type="ECO:0000256" key="7">
    <source>
        <dbReference type="ARBA" id="ARBA00023157"/>
    </source>
</evidence>
<comment type="catalytic activity">
    <reaction evidence="8">
        <text>cutin + H2O = cutin monomers.</text>
        <dbReference type="EC" id="3.1.1.74"/>
    </reaction>
</comment>
<dbReference type="GO" id="GO:0050525">
    <property type="term" value="F:cutinase activity"/>
    <property type="evidence" value="ECO:0007669"/>
    <property type="project" value="UniProtKB-UniRule"/>
</dbReference>
<dbReference type="EMBL" id="JANBVO010000008">
    <property type="protein sequence ID" value="KAJ9150263.1"/>
    <property type="molecule type" value="Genomic_DNA"/>
</dbReference>
<protein>
    <recommendedName>
        <fullName evidence="8">Cutinase</fullName>
        <ecNumber evidence="8">3.1.1.74</ecNumber>
    </recommendedName>
</protein>
<comment type="similarity">
    <text evidence="2 8">Belongs to the cutinase family.</text>
</comment>
<dbReference type="InterPro" id="IPR029058">
    <property type="entry name" value="AB_hydrolase_fold"/>
</dbReference>
<dbReference type="Pfam" id="PF01083">
    <property type="entry name" value="Cutinase"/>
    <property type="match status" value="1"/>
</dbReference>
<dbReference type="SMART" id="SM01110">
    <property type="entry name" value="Cutinase"/>
    <property type="match status" value="1"/>
</dbReference>
<evidence type="ECO:0000256" key="4">
    <source>
        <dbReference type="ARBA" id="ARBA00022525"/>
    </source>
</evidence>
<evidence type="ECO:0000256" key="6">
    <source>
        <dbReference type="ARBA" id="ARBA00022801"/>
    </source>
</evidence>
<dbReference type="PROSITE" id="PS00155">
    <property type="entry name" value="CUTINASE_1"/>
    <property type="match status" value="1"/>
</dbReference>
<keyword evidence="5 8" id="KW-0732">Signal</keyword>
<keyword evidence="7" id="KW-1015">Disulfide bond</keyword>
<dbReference type="EC" id="3.1.1.74" evidence="8"/>
<dbReference type="InterPro" id="IPR000675">
    <property type="entry name" value="Cutinase/axe"/>
</dbReference>
<sequence>MFLTALFLLPSALAAAVVARGLSGRESSHPRTAICSGLSSCDYEDIQFNNTAGTDYCGAVAEGAASGLSQMAAYNERCPGAKLVLSGYSQGAQVAGDILGGGGGTFFDGCVQPASAGLDPSTGAGSKVVAALTFGDVRHAAGQSYNVLSGAGDSGIYPRAGDQLASLNRFAGVLRAYCVSTDPECALGDDIETHLNYFDIYSDDAGTWVQDMVGSAGVSAPSSSFTSVVPTTNSAVSTSTTVQTTSEGQTSSSTSTLHYLIGYGDRGDDDGINYTNERDHHLVSYNDGKGDHLIGN</sequence>
<dbReference type="GO" id="GO:0005576">
    <property type="term" value="C:extracellular region"/>
    <property type="evidence" value="ECO:0007669"/>
    <property type="project" value="UniProtKB-SubCell"/>
</dbReference>
<keyword evidence="4 8" id="KW-0964">Secreted</keyword>
<comment type="subcellular location">
    <subcellularLocation>
        <location evidence="1 8">Secreted</location>
    </subcellularLocation>
</comment>
<feature type="region of interest" description="Disordered" evidence="9">
    <location>
        <begin position="229"/>
        <end position="253"/>
    </location>
</feature>
<organism evidence="10 11">
    <name type="scientific">Pleurostoma richardsiae</name>
    <dbReference type="NCBI Taxonomy" id="41990"/>
    <lineage>
        <taxon>Eukaryota</taxon>
        <taxon>Fungi</taxon>
        <taxon>Dikarya</taxon>
        <taxon>Ascomycota</taxon>
        <taxon>Pezizomycotina</taxon>
        <taxon>Sordariomycetes</taxon>
        <taxon>Sordariomycetidae</taxon>
        <taxon>Calosphaeriales</taxon>
        <taxon>Pleurostomataceae</taxon>
        <taxon>Pleurostoma</taxon>
    </lineage>
</organism>
<reference evidence="10" key="1">
    <citation type="submission" date="2022-07" db="EMBL/GenBank/DDBJ databases">
        <title>Fungi with potential for degradation of polypropylene.</title>
        <authorList>
            <person name="Gostincar C."/>
        </authorList>
    </citation>
    <scope>NUCLEOTIDE SEQUENCE</scope>
    <source>
        <strain evidence="10">EXF-13308</strain>
    </source>
</reference>
<evidence type="ECO:0000256" key="2">
    <source>
        <dbReference type="ARBA" id="ARBA00007534"/>
    </source>
</evidence>
<dbReference type="InterPro" id="IPR043580">
    <property type="entry name" value="CUTINASE_1"/>
</dbReference>
<evidence type="ECO:0000256" key="8">
    <source>
        <dbReference type="RuleBase" id="RU361263"/>
    </source>
</evidence>
<keyword evidence="3 8" id="KW-0719">Serine esterase</keyword>